<dbReference type="OrthoDB" id="5456414at2"/>
<evidence type="ECO:0000313" key="5">
    <source>
        <dbReference type="Proteomes" id="UP000184603"/>
    </source>
</evidence>
<feature type="domain" description="Solute-binding protein family 3/N-terminal" evidence="3">
    <location>
        <begin position="55"/>
        <end position="181"/>
    </location>
</feature>
<feature type="transmembrane region" description="Helical" evidence="2">
    <location>
        <begin position="6"/>
        <end position="24"/>
    </location>
</feature>
<organism evidence="4 5">
    <name type="scientific">Desulfopila aestuarii DSM 18488</name>
    <dbReference type="NCBI Taxonomy" id="1121416"/>
    <lineage>
        <taxon>Bacteria</taxon>
        <taxon>Pseudomonadati</taxon>
        <taxon>Thermodesulfobacteriota</taxon>
        <taxon>Desulfobulbia</taxon>
        <taxon>Desulfobulbales</taxon>
        <taxon>Desulfocapsaceae</taxon>
        <taxon>Desulfopila</taxon>
    </lineage>
</organism>
<dbReference type="PANTHER" id="PTHR35936:SF35">
    <property type="entry name" value="L-CYSTINE-BINDING PROTEIN TCYJ"/>
    <property type="match status" value="1"/>
</dbReference>
<dbReference type="AlphaFoldDB" id="A0A1M7YGK1"/>
<dbReference type="Pfam" id="PF00497">
    <property type="entry name" value="SBP_bac_3"/>
    <property type="match status" value="1"/>
</dbReference>
<dbReference type="SUPFAM" id="SSF53850">
    <property type="entry name" value="Periplasmic binding protein-like II"/>
    <property type="match status" value="1"/>
</dbReference>
<dbReference type="Gene3D" id="3.40.190.10">
    <property type="entry name" value="Periplasmic binding protein-like II"/>
    <property type="match status" value="2"/>
</dbReference>
<dbReference type="EMBL" id="FRFE01000028">
    <property type="protein sequence ID" value="SHO51723.1"/>
    <property type="molecule type" value="Genomic_DNA"/>
</dbReference>
<dbReference type="PANTHER" id="PTHR35936">
    <property type="entry name" value="MEMBRANE-BOUND LYTIC MUREIN TRANSGLYCOSYLASE F"/>
    <property type="match status" value="1"/>
</dbReference>
<accession>A0A1M7YGK1</accession>
<keyword evidence="5" id="KW-1185">Reference proteome</keyword>
<sequence length="278" mass="30958">MLGRFPSRTIIIICLLIAIGSLFLRNIVYIGHSRVSGTQVGKEQQAGSAPIILAYNERPPYYITSNDHVLSGLIGEIALSAFRRSGLPYTLQKMPPKRQMNNVENNHERLCALGWFKTPEREEFASFSLPLYQDLPTVVVTRADITFSPPALTLAELFKRTDLTLLVQSGYSYGPYVDEALRQHNPASVTTTGNATEMLEMIDSGKADYFFAATEEANEAITASRNPNHFHLILPRDMPLGNHRYFMCSKQVTPEEIGQLNAAITAENNAKGRVLPDQ</sequence>
<gene>
    <name evidence="4" type="ORF">SAMN02745220_04196</name>
</gene>
<keyword evidence="2" id="KW-0812">Transmembrane</keyword>
<dbReference type="Proteomes" id="UP000184603">
    <property type="component" value="Unassembled WGS sequence"/>
</dbReference>
<evidence type="ECO:0000256" key="1">
    <source>
        <dbReference type="ARBA" id="ARBA00022729"/>
    </source>
</evidence>
<dbReference type="STRING" id="1121416.SAMN02745220_04196"/>
<dbReference type="InterPro" id="IPR001638">
    <property type="entry name" value="Solute-binding_3/MltF_N"/>
</dbReference>
<protein>
    <recommendedName>
        <fullName evidence="3">Solute-binding protein family 3/N-terminal domain-containing protein</fullName>
    </recommendedName>
</protein>
<reference evidence="4 5" key="1">
    <citation type="submission" date="2016-12" db="EMBL/GenBank/DDBJ databases">
        <authorList>
            <person name="Song W.-J."/>
            <person name="Kurnit D.M."/>
        </authorList>
    </citation>
    <scope>NUCLEOTIDE SEQUENCE [LARGE SCALE GENOMIC DNA]</scope>
    <source>
        <strain evidence="4 5">DSM 18488</strain>
    </source>
</reference>
<evidence type="ECO:0000313" key="4">
    <source>
        <dbReference type="EMBL" id="SHO51723.1"/>
    </source>
</evidence>
<dbReference type="RefSeq" id="WP_143170807.1">
    <property type="nucleotide sequence ID" value="NZ_FRFE01000028.1"/>
</dbReference>
<keyword evidence="2" id="KW-0472">Membrane</keyword>
<evidence type="ECO:0000256" key="2">
    <source>
        <dbReference type="SAM" id="Phobius"/>
    </source>
</evidence>
<keyword evidence="2" id="KW-1133">Transmembrane helix</keyword>
<evidence type="ECO:0000259" key="3">
    <source>
        <dbReference type="Pfam" id="PF00497"/>
    </source>
</evidence>
<name>A0A1M7YGK1_9BACT</name>
<proteinExistence type="predicted"/>
<keyword evidence="1" id="KW-0732">Signal</keyword>